<accession>A0ABY7JJV7</accession>
<keyword evidence="3" id="KW-1185">Reference proteome</keyword>
<name>A0ABY7JJV7_9BURK</name>
<feature type="region of interest" description="Disordered" evidence="1">
    <location>
        <begin position="93"/>
        <end position="113"/>
    </location>
</feature>
<feature type="region of interest" description="Disordered" evidence="1">
    <location>
        <begin position="25"/>
        <end position="60"/>
    </location>
</feature>
<reference evidence="2" key="1">
    <citation type="journal article" date="2022" name="Front. Microbiol.">
        <title>New perspectives on an old grouping: The genomic and phenotypic variability of Oxalobacter formigenes and the implications for calcium oxalate stone prevention.</title>
        <authorList>
            <person name="Chmiel J.A."/>
            <person name="Carr C."/>
            <person name="Stuivenberg G.A."/>
            <person name="Venema R."/>
            <person name="Chanyi R.M."/>
            <person name="Al K.F."/>
            <person name="Giguere D."/>
            <person name="Say H."/>
            <person name="Akouris P.P."/>
            <person name="Dominguez Romero S.A."/>
            <person name="Kwong A."/>
            <person name="Tai V."/>
            <person name="Koval S.F."/>
            <person name="Razvi H."/>
            <person name="Bjazevic J."/>
            <person name="Burton J.P."/>
        </authorList>
    </citation>
    <scope>NUCLEOTIDE SEQUENCE</scope>
    <source>
        <strain evidence="2">HOxNP-1</strain>
    </source>
</reference>
<protein>
    <submittedName>
        <fullName evidence="2">Uncharacterized protein</fullName>
    </submittedName>
</protein>
<feature type="region of interest" description="Disordered" evidence="1">
    <location>
        <begin position="500"/>
        <end position="525"/>
    </location>
</feature>
<proteinExistence type="predicted"/>
<sequence length="525" mass="57827">MNEWRNFPTRAGDMFSGRLTLPEHGYPLRGSERNTDARHSLSRDFPETFPPGHIRSSVSPFGTDDPASIDWSQKLADPASLMSGAQIDEQIVNRFDGNPPRDRMGRPLSGEQADSVVARWPEKVREMSPDARDIAFALNYRHDPVFRTRTNRTIFRNWLAMPEQENRESLSRRKPEAPVLAPRKMHVPPVPEKNREKNGNGLDITSRVHGKNEVAGPADESMMPGYRMYGNLLEKHIGKPSAVNGQGEQPVTHPDESMEAGYRIAGQVIENGLGHPSAVNARGTQPVAHPDESMGPLMEKGFGSMRHQTVADAIRENAEAAGTVMNREHGSEFARHFGKGVGFSPREIRKNLYALAAFIGDATDFALPGDNTGLEKTKNDLIAMKREEEEQGFLRGSNVFERGWESIAENGSLWIAEQMGRKLVQLPLAVAMSLVPLLGALTGMAVLDVCSDLYGEILYRTGKGEPLETLTFGVPLGLMQLLVPTRIPVRQVTRPKEVAHGFAGDGSWRSEGTDGSCPQAGGRTR</sequence>
<organism evidence="2 3">
    <name type="scientific">Oxalobacter aliiformigenes</name>
    <dbReference type="NCBI Taxonomy" id="2946593"/>
    <lineage>
        <taxon>Bacteria</taxon>
        <taxon>Pseudomonadati</taxon>
        <taxon>Pseudomonadota</taxon>
        <taxon>Betaproteobacteria</taxon>
        <taxon>Burkholderiales</taxon>
        <taxon>Oxalobacteraceae</taxon>
        <taxon>Oxalobacter</taxon>
    </lineage>
</organism>
<dbReference type="RefSeq" id="WP_269265456.1">
    <property type="nucleotide sequence ID" value="NZ_CP098248.1"/>
</dbReference>
<evidence type="ECO:0000313" key="3">
    <source>
        <dbReference type="Proteomes" id="UP001164794"/>
    </source>
</evidence>
<evidence type="ECO:0000256" key="1">
    <source>
        <dbReference type="SAM" id="MobiDB-lite"/>
    </source>
</evidence>
<feature type="region of interest" description="Disordered" evidence="1">
    <location>
        <begin position="184"/>
        <end position="205"/>
    </location>
</feature>
<evidence type="ECO:0000313" key="2">
    <source>
        <dbReference type="EMBL" id="WAV97884.1"/>
    </source>
</evidence>
<gene>
    <name evidence="2" type="ORF">NB645_03925</name>
</gene>
<feature type="compositionally biased region" description="Basic and acidic residues" evidence="1">
    <location>
        <begin position="30"/>
        <end position="46"/>
    </location>
</feature>
<dbReference type="Proteomes" id="UP001164794">
    <property type="component" value="Chromosome"/>
</dbReference>
<dbReference type="EMBL" id="CP098248">
    <property type="protein sequence ID" value="WAV97884.1"/>
    <property type="molecule type" value="Genomic_DNA"/>
</dbReference>